<dbReference type="EMBL" id="AEPD01000028">
    <property type="protein sequence ID" value="EFU30379.1"/>
    <property type="molecule type" value="Genomic_DNA"/>
</dbReference>
<keyword evidence="2" id="KW-1185">Reference proteome</keyword>
<evidence type="ECO:0000313" key="1">
    <source>
        <dbReference type="EMBL" id="EFU30379.1"/>
    </source>
</evidence>
<sequence>MSSKNQTKKYSGHLLEQKRENIRSPCLNRALACHIQSTFKNKET</sequence>
<protein>
    <submittedName>
        <fullName evidence="1">Uncharacterized protein</fullName>
    </submittedName>
</protein>
<evidence type="ECO:0000313" key="2">
    <source>
        <dbReference type="Proteomes" id="UP000003112"/>
    </source>
</evidence>
<dbReference type="STRING" id="873513.HMPREF6485_1658"/>
<comment type="caution">
    <text evidence="1">The sequence shown here is derived from an EMBL/GenBank/DDBJ whole genome shotgun (WGS) entry which is preliminary data.</text>
</comment>
<gene>
    <name evidence="1" type="ORF">HMPREF6485_1658</name>
</gene>
<dbReference type="HOGENOM" id="CLU_3220071_0_0_10"/>
<dbReference type="Proteomes" id="UP000003112">
    <property type="component" value="Unassembled WGS sequence"/>
</dbReference>
<reference evidence="1 2" key="1">
    <citation type="submission" date="2010-10" db="EMBL/GenBank/DDBJ databases">
        <authorList>
            <person name="Muzny D."/>
            <person name="Qin X."/>
            <person name="Deng J."/>
            <person name="Jiang H."/>
            <person name="Liu Y."/>
            <person name="Qu J."/>
            <person name="Song X.-Z."/>
            <person name="Zhang L."/>
            <person name="Thornton R."/>
            <person name="Coyle M."/>
            <person name="Francisco L."/>
            <person name="Jackson L."/>
            <person name="Javaid M."/>
            <person name="Korchina V."/>
            <person name="Kovar C."/>
            <person name="Mata R."/>
            <person name="Mathew T."/>
            <person name="Ngo R."/>
            <person name="Nguyen L."/>
            <person name="Nguyen N."/>
            <person name="Okwuonu G."/>
            <person name="Ongeri F."/>
            <person name="Pham C."/>
            <person name="Simmons D."/>
            <person name="Wilczek-Boney K."/>
            <person name="Hale W."/>
            <person name="Jakkamsetti A."/>
            <person name="Pham P."/>
            <person name="Ruth R."/>
            <person name="San Lucas F."/>
            <person name="Warren J."/>
            <person name="Zhang J."/>
            <person name="Zhao Z."/>
            <person name="Zhou C."/>
            <person name="Zhu D."/>
            <person name="Lee S."/>
            <person name="Bess C."/>
            <person name="Blankenburg K."/>
            <person name="Forbes L."/>
            <person name="Fu Q."/>
            <person name="Gubbala S."/>
            <person name="Hirani K."/>
            <person name="Jayaseelan J.C."/>
            <person name="Lara F."/>
            <person name="Munidasa M."/>
            <person name="Palculict T."/>
            <person name="Patil S."/>
            <person name="Pu L.-L."/>
            <person name="Saada N."/>
            <person name="Tang L."/>
            <person name="Weissenberger G."/>
            <person name="Zhu Y."/>
            <person name="Hemphill L."/>
            <person name="Shang Y."/>
            <person name="Youmans B."/>
            <person name="Ayvaz T."/>
            <person name="Ross M."/>
            <person name="Santibanez J."/>
            <person name="Aqrawi P."/>
            <person name="Gross S."/>
            <person name="Joshi V."/>
            <person name="Fowler G."/>
            <person name="Nazareth L."/>
            <person name="Reid J."/>
            <person name="Worley K."/>
            <person name="Petrosino J."/>
            <person name="Highlander S."/>
            <person name="Gibbs R."/>
        </authorList>
    </citation>
    <scope>NUCLEOTIDE SEQUENCE [LARGE SCALE GENOMIC DNA]</scope>
    <source>
        <strain evidence="1 2">ATCC 33574</strain>
    </source>
</reference>
<proteinExistence type="predicted"/>
<name>E6K879_9BACT</name>
<accession>E6K879</accession>
<organism evidence="1 2">
    <name type="scientific">Segatella buccae ATCC 33574</name>
    <dbReference type="NCBI Taxonomy" id="873513"/>
    <lineage>
        <taxon>Bacteria</taxon>
        <taxon>Pseudomonadati</taxon>
        <taxon>Bacteroidota</taxon>
        <taxon>Bacteroidia</taxon>
        <taxon>Bacteroidales</taxon>
        <taxon>Prevotellaceae</taxon>
        <taxon>Segatella</taxon>
    </lineage>
</organism>
<dbReference type="AlphaFoldDB" id="E6K879"/>